<feature type="domain" description="UEV" evidence="2">
    <location>
        <begin position="1"/>
        <end position="89"/>
    </location>
</feature>
<keyword evidence="4" id="KW-1185">Reference proteome</keyword>
<evidence type="ECO:0000256" key="1">
    <source>
        <dbReference type="SAM" id="MobiDB-lite"/>
    </source>
</evidence>
<dbReference type="PROSITE" id="PS51322">
    <property type="entry name" value="UEV"/>
    <property type="match status" value="1"/>
</dbReference>
<evidence type="ECO:0000259" key="2">
    <source>
        <dbReference type="PROSITE" id="PS51322"/>
    </source>
</evidence>
<reference evidence="3 4" key="1">
    <citation type="submission" date="2022-01" db="EMBL/GenBank/DDBJ databases">
        <authorList>
            <person name="Xiong W."/>
            <person name="Schranz E."/>
        </authorList>
    </citation>
    <scope>NUCLEOTIDE SEQUENCE [LARGE SCALE GENOMIC DNA]</scope>
</reference>
<dbReference type="PANTHER" id="PTHR23306:SF3">
    <property type="entry name" value="TUMOR SUPPRESSOR PROTEIN 101"/>
    <property type="match status" value="1"/>
</dbReference>
<comment type="caution">
    <text evidence="3">The sequence shown here is derived from an EMBL/GenBank/DDBJ whole genome shotgun (WGS) entry which is preliminary data.</text>
</comment>
<dbReference type="Proteomes" id="UP001157418">
    <property type="component" value="Unassembled WGS sequence"/>
</dbReference>
<organism evidence="3 4">
    <name type="scientific">Lactuca virosa</name>
    <dbReference type="NCBI Taxonomy" id="75947"/>
    <lineage>
        <taxon>Eukaryota</taxon>
        <taxon>Viridiplantae</taxon>
        <taxon>Streptophyta</taxon>
        <taxon>Embryophyta</taxon>
        <taxon>Tracheophyta</taxon>
        <taxon>Spermatophyta</taxon>
        <taxon>Magnoliopsida</taxon>
        <taxon>eudicotyledons</taxon>
        <taxon>Gunneridae</taxon>
        <taxon>Pentapetalae</taxon>
        <taxon>asterids</taxon>
        <taxon>campanulids</taxon>
        <taxon>Asterales</taxon>
        <taxon>Asteraceae</taxon>
        <taxon>Cichorioideae</taxon>
        <taxon>Cichorieae</taxon>
        <taxon>Lactucinae</taxon>
        <taxon>Lactuca</taxon>
    </lineage>
</organism>
<dbReference type="InterPro" id="IPR052070">
    <property type="entry name" value="ESCRT-I_UEV_domain"/>
</dbReference>
<evidence type="ECO:0000313" key="4">
    <source>
        <dbReference type="Proteomes" id="UP001157418"/>
    </source>
</evidence>
<dbReference type="Pfam" id="PF05743">
    <property type="entry name" value="UEV"/>
    <property type="match status" value="1"/>
</dbReference>
<name>A0AAU9PNC4_9ASTR</name>
<dbReference type="Gene3D" id="3.10.110.10">
    <property type="entry name" value="Ubiquitin Conjugating Enzyme"/>
    <property type="match status" value="1"/>
</dbReference>
<dbReference type="GO" id="GO:0000813">
    <property type="term" value="C:ESCRT I complex"/>
    <property type="evidence" value="ECO:0007669"/>
    <property type="project" value="TreeGrafter"/>
</dbReference>
<dbReference type="SUPFAM" id="SSF54495">
    <property type="entry name" value="UBC-like"/>
    <property type="match status" value="1"/>
</dbReference>
<feature type="compositionally biased region" description="Polar residues" evidence="1">
    <location>
        <begin position="88"/>
        <end position="110"/>
    </location>
</feature>
<feature type="region of interest" description="Disordered" evidence="1">
    <location>
        <begin position="77"/>
        <end position="111"/>
    </location>
</feature>
<accession>A0AAU9PNC4</accession>
<feature type="compositionally biased region" description="Pro residues" evidence="1">
    <location>
        <begin position="77"/>
        <end position="86"/>
    </location>
</feature>
<sequence>MVFQNATYNILVVIWLMETYPRHPLFVFVNPTRDMIIKDQHFFVNPSGLVSFPYLQNWVYPSSNLVELAPKSIQPTIPPRSYPPSPYGNASGSGRILSSSPPQRLGSTTEDPCEVFKRNAINKLVVTVHVDVEALRKNREVEMEGMFIAEAVLRQREEDVLKGLREMKYEKEALEQQLQMVLMNTDMLEGCVRENEGKLGGNTTNVNDDEAFEPSDPLSKQMLESTSYDLAIEYVMGLSHKNFPMCTCKP</sequence>
<dbReference type="InterPro" id="IPR016135">
    <property type="entry name" value="UBQ-conjugating_enzyme/RWD"/>
</dbReference>
<dbReference type="GO" id="GO:0015031">
    <property type="term" value="P:protein transport"/>
    <property type="evidence" value="ECO:0007669"/>
    <property type="project" value="InterPro"/>
</dbReference>
<evidence type="ECO:0000313" key="3">
    <source>
        <dbReference type="EMBL" id="CAH1451363.1"/>
    </source>
</evidence>
<gene>
    <name evidence="3" type="ORF">LVIROSA_LOCUS36724</name>
</gene>
<dbReference type="AlphaFoldDB" id="A0AAU9PNC4"/>
<dbReference type="GO" id="GO:0008333">
    <property type="term" value="P:endosome to lysosome transport"/>
    <property type="evidence" value="ECO:0007669"/>
    <property type="project" value="TreeGrafter"/>
</dbReference>
<dbReference type="EMBL" id="CAKMRJ010005745">
    <property type="protein sequence ID" value="CAH1451363.1"/>
    <property type="molecule type" value="Genomic_DNA"/>
</dbReference>
<proteinExistence type="predicted"/>
<dbReference type="InterPro" id="IPR008883">
    <property type="entry name" value="UEV_N"/>
</dbReference>
<dbReference type="GO" id="GO:0043130">
    <property type="term" value="F:ubiquitin binding"/>
    <property type="evidence" value="ECO:0007669"/>
    <property type="project" value="TreeGrafter"/>
</dbReference>
<dbReference type="PANTHER" id="PTHR23306">
    <property type="entry name" value="TUMOR SUSCEPTIBILITY GENE 101 PROTEIN-RELATED"/>
    <property type="match status" value="1"/>
</dbReference>
<protein>
    <recommendedName>
        <fullName evidence="2">UEV domain-containing protein</fullName>
    </recommendedName>
</protein>
<dbReference type="CDD" id="cd11685">
    <property type="entry name" value="UEV_TSG101-like"/>
    <property type="match status" value="1"/>
</dbReference>